<proteinExistence type="predicted"/>
<organism evidence="1 2">
    <name type="scientific">Lineolata rhizophorae</name>
    <dbReference type="NCBI Taxonomy" id="578093"/>
    <lineage>
        <taxon>Eukaryota</taxon>
        <taxon>Fungi</taxon>
        <taxon>Dikarya</taxon>
        <taxon>Ascomycota</taxon>
        <taxon>Pezizomycotina</taxon>
        <taxon>Dothideomycetes</taxon>
        <taxon>Dothideomycetes incertae sedis</taxon>
        <taxon>Lineolatales</taxon>
        <taxon>Lineolataceae</taxon>
        <taxon>Lineolata</taxon>
    </lineage>
</organism>
<evidence type="ECO:0000313" key="2">
    <source>
        <dbReference type="Proteomes" id="UP000799766"/>
    </source>
</evidence>
<evidence type="ECO:0000313" key="1">
    <source>
        <dbReference type="EMBL" id="KAF2461542.1"/>
    </source>
</evidence>
<reference evidence="1" key="1">
    <citation type="journal article" date="2020" name="Stud. Mycol.">
        <title>101 Dothideomycetes genomes: a test case for predicting lifestyles and emergence of pathogens.</title>
        <authorList>
            <person name="Haridas S."/>
            <person name="Albert R."/>
            <person name="Binder M."/>
            <person name="Bloem J."/>
            <person name="Labutti K."/>
            <person name="Salamov A."/>
            <person name="Andreopoulos B."/>
            <person name="Baker S."/>
            <person name="Barry K."/>
            <person name="Bills G."/>
            <person name="Bluhm B."/>
            <person name="Cannon C."/>
            <person name="Castanera R."/>
            <person name="Culley D."/>
            <person name="Daum C."/>
            <person name="Ezra D."/>
            <person name="Gonzalez J."/>
            <person name="Henrissat B."/>
            <person name="Kuo A."/>
            <person name="Liang C."/>
            <person name="Lipzen A."/>
            <person name="Lutzoni F."/>
            <person name="Magnuson J."/>
            <person name="Mondo S."/>
            <person name="Nolan M."/>
            <person name="Ohm R."/>
            <person name="Pangilinan J."/>
            <person name="Park H.-J."/>
            <person name="Ramirez L."/>
            <person name="Alfaro M."/>
            <person name="Sun H."/>
            <person name="Tritt A."/>
            <person name="Yoshinaga Y."/>
            <person name="Zwiers L.-H."/>
            <person name="Turgeon B."/>
            <person name="Goodwin S."/>
            <person name="Spatafora J."/>
            <person name="Crous P."/>
            <person name="Grigoriev I."/>
        </authorList>
    </citation>
    <scope>NUCLEOTIDE SEQUENCE</scope>
    <source>
        <strain evidence="1">ATCC 16933</strain>
    </source>
</reference>
<gene>
    <name evidence="1" type="ORF">BDY21DRAFT_332477</name>
</gene>
<sequence>AAIGAEMFGFLTWPLPWPACCSWAPEPVTASWERRENPSFDKVVETALETGRPL</sequence>
<dbReference type="EMBL" id="MU001671">
    <property type="protein sequence ID" value="KAF2461542.1"/>
    <property type="molecule type" value="Genomic_DNA"/>
</dbReference>
<name>A0A6A6PCM0_9PEZI</name>
<dbReference type="Proteomes" id="UP000799766">
    <property type="component" value="Unassembled WGS sequence"/>
</dbReference>
<feature type="non-terminal residue" evidence="1">
    <location>
        <position position="1"/>
    </location>
</feature>
<dbReference type="AlphaFoldDB" id="A0A6A6PCM0"/>
<accession>A0A6A6PCM0</accession>
<keyword evidence="2" id="KW-1185">Reference proteome</keyword>
<protein>
    <submittedName>
        <fullName evidence="1">Uncharacterized protein</fullName>
    </submittedName>
</protein>